<name>A0A6G1K219_9PLEO</name>
<dbReference type="EMBL" id="MU005775">
    <property type="protein sequence ID" value="KAF2706848.1"/>
    <property type="molecule type" value="Genomic_DNA"/>
</dbReference>
<dbReference type="AlphaFoldDB" id="A0A6G1K219"/>
<evidence type="ECO:0000313" key="1">
    <source>
        <dbReference type="EMBL" id="KAF2706848.1"/>
    </source>
</evidence>
<dbReference type="Proteomes" id="UP000799428">
    <property type="component" value="Unassembled WGS sequence"/>
</dbReference>
<accession>A0A6G1K219</accession>
<gene>
    <name evidence="1" type="ORF">K504DRAFT_68453</name>
</gene>
<organism evidence="1 2">
    <name type="scientific">Pleomassaria siparia CBS 279.74</name>
    <dbReference type="NCBI Taxonomy" id="1314801"/>
    <lineage>
        <taxon>Eukaryota</taxon>
        <taxon>Fungi</taxon>
        <taxon>Dikarya</taxon>
        <taxon>Ascomycota</taxon>
        <taxon>Pezizomycotina</taxon>
        <taxon>Dothideomycetes</taxon>
        <taxon>Pleosporomycetidae</taxon>
        <taxon>Pleosporales</taxon>
        <taxon>Pleomassariaceae</taxon>
        <taxon>Pleomassaria</taxon>
    </lineage>
</organism>
<protein>
    <submittedName>
        <fullName evidence="1">Uncharacterized protein</fullName>
    </submittedName>
</protein>
<reference evidence="1" key="1">
    <citation type="journal article" date="2020" name="Stud. Mycol.">
        <title>101 Dothideomycetes genomes: a test case for predicting lifestyles and emergence of pathogens.</title>
        <authorList>
            <person name="Haridas S."/>
            <person name="Albert R."/>
            <person name="Binder M."/>
            <person name="Bloem J."/>
            <person name="Labutti K."/>
            <person name="Salamov A."/>
            <person name="Andreopoulos B."/>
            <person name="Baker S."/>
            <person name="Barry K."/>
            <person name="Bills G."/>
            <person name="Bluhm B."/>
            <person name="Cannon C."/>
            <person name="Castanera R."/>
            <person name="Culley D."/>
            <person name="Daum C."/>
            <person name="Ezra D."/>
            <person name="Gonzalez J."/>
            <person name="Henrissat B."/>
            <person name="Kuo A."/>
            <person name="Liang C."/>
            <person name="Lipzen A."/>
            <person name="Lutzoni F."/>
            <person name="Magnuson J."/>
            <person name="Mondo S."/>
            <person name="Nolan M."/>
            <person name="Ohm R."/>
            <person name="Pangilinan J."/>
            <person name="Park H.-J."/>
            <person name="Ramirez L."/>
            <person name="Alfaro M."/>
            <person name="Sun H."/>
            <person name="Tritt A."/>
            <person name="Yoshinaga Y."/>
            <person name="Zwiers L.-H."/>
            <person name="Turgeon B."/>
            <person name="Goodwin S."/>
            <person name="Spatafora J."/>
            <person name="Crous P."/>
            <person name="Grigoriev I."/>
        </authorList>
    </citation>
    <scope>NUCLEOTIDE SEQUENCE</scope>
    <source>
        <strain evidence="1">CBS 279.74</strain>
    </source>
</reference>
<keyword evidence="2" id="KW-1185">Reference proteome</keyword>
<sequence length="169" mass="19416">MEQLQTRTPCLHTFVPRKEQPTKRERAYISDTCTCMQVIHQESAFDLHPRCIPRSVDSTQASYVTCRKMSPDCNQPLYRSTSRLSIPLSSLKQRCAPVQVLRHFSTFTCVFALTAETSGLFVNLPLLPQRRLDTRPPQHHSLRTFPLQTPYESSQGLATLQSTTKPRRR</sequence>
<evidence type="ECO:0000313" key="2">
    <source>
        <dbReference type="Proteomes" id="UP000799428"/>
    </source>
</evidence>
<proteinExistence type="predicted"/>